<keyword evidence="1" id="KW-0812">Transmembrane</keyword>
<keyword evidence="1" id="KW-0472">Membrane</keyword>
<dbReference type="GO" id="GO:0005886">
    <property type="term" value="C:plasma membrane"/>
    <property type="evidence" value="ECO:0007669"/>
    <property type="project" value="UniProtKB-SubCell"/>
</dbReference>
<dbReference type="GO" id="GO:0030572">
    <property type="term" value="F:phosphatidyltransferase activity"/>
    <property type="evidence" value="ECO:0007669"/>
    <property type="project" value="UniProtKB-ARBA"/>
</dbReference>
<proteinExistence type="predicted"/>
<feature type="transmembrane region" description="Helical" evidence="1">
    <location>
        <begin position="39"/>
        <end position="62"/>
    </location>
</feature>
<accession>A0A1H6WK27</accession>
<dbReference type="Pfam" id="PF13091">
    <property type="entry name" value="PLDc_2"/>
    <property type="match status" value="2"/>
</dbReference>
<dbReference type="SUPFAM" id="SSF56024">
    <property type="entry name" value="Phospholipase D/nuclease"/>
    <property type="match status" value="2"/>
</dbReference>
<evidence type="ECO:0000313" key="3">
    <source>
        <dbReference type="EMBL" id="SEJ17399.1"/>
    </source>
</evidence>
<feature type="transmembrane region" description="Helical" evidence="1">
    <location>
        <begin position="6"/>
        <end position="27"/>
    </location>
</feature>
<dbReference type="GO" id="GO:0032049">
    <property type="term" value="P:cardiolipin biosynthetic process"/>
    <property type="evidence" value="ECO:0007669"/>
    <property type="project" value="UniProtKB-ARBA"/>
</dbReference>
<sequence>MLSDMSLIHWLTLDGLITVVTILIYVINSHVMRQRRHPIAAVAWMLFILLLPYLALPAFLLFGTRKLSRPPSSTLPVPLGLHSADGWAIDTIMALGQPAPARYGDLSVHADGQQAGEALLATIDAAQVSIDLCTFIIGRDSLGEAVLDRLCHKAQAGVRVRLLLDGMGILMARRPNLTRLTEAGGELALFVPPLHFPPRSPTNLRNHRKLLIADTGLASSRLWCGGRNLAVEYFDGAPGCAPWRDLSFDLRGPLTAQASALFEHDWRFARKRPPVAPTALQPEPPPAAPALDGAQLVASGPDQADDTVYALLVTAAYRAQRRIALATPYFVPESALLMALCLAARRGVTVDLLLPAHSNHPMSDLARGRSLRALAAAGGRIWLARGMMHAKLAVIDDALALSGSANLDSRSLFLNYELMVAFHQGEDVRRFAAWFDRERITASPYIATPPGLLRDAAEGIVQLLGFQL</sequence>
<reference evidence="4" key="1">
    <citation type="submission" date="2016-10" db="EMBL/GenBank/DDBJ databases">
        <authorList>
            <person name="Varghese N."/>
            <person name="Submissions S."/>
        </authorList>
    </citation>
    <scope>NUCLEOTIDE SEQUENCE [LARGE SCALE GENOMIC DNA]</scope>
    <source>
        <strain evidence="4">LMG 25967</strain>
    </source>
</reference>
<organism evidence="3 4">
    <name type="scientific">Pseudomonas linyingensis</name>
    <dbReference type="NCBI Taxonomy" id="915471"/>
    <lineage>
        <taxon>Bacteria</taxon>
        <taxon>Pseudomonadati</taxon>
        <taxon>Pseudomonadota</taxon>
        <taxon>Gammaproteobacteria</taxon>
        <taxon>Pseudomonadales</taxon>
        <taxon>Pseudomonadaceae</taxon>
        <taxon>Pseudomonas</taxon>
    </lineage>
</organism>
<dbReference type="SMART" id="SM00155">
    <property type="entry name" value="PLDc"/>
    <property type="match status" value="2"/>
</dbReference>
<evidence type="ECO:0000256" key="1">
    <source>
        <dbReference type="SAM" id="Phobius"/>
    </source>
</evidence>
<evidence type="ECO:0000313" key="4">
    <source>
        <dbReference type="Proteomes" id="UP000242930"/>
    </source>
</evidence>
<dbReference type="EMBL" id="FNZE01000005">
    <property type="protein sequence ID" value="SEJ17399.1"/>
    <property type="molecule type" value="Genomic_DNA"/>
</dbReference>
<dbReference type="Gene3D" id="3.30.870.10">
    <property type="entry name" value="Endonuclease Chain A"/>
    <property type="match status" value="2"/>
</dbReference>
<keyword evidence="4" id="KW-1185">Reference proteome</keyword>
<dbReference type="InterPro" id="IPR001736">
    <property type="entry name" value="PLipase_D/transphosphatidylase"/>
</dbReference>
<dbReference type="PROSITE" id="PS50035">
    <property type="entry name" value="PLD"/>
    <property type="match status" value="1"/>
</dbReference>
<dbReference type="PANTHER" id="PTHR21248:SF22">
    <property type="entry name" value="PHOSPHOLIPASE D"/>
    <property type="match status" value="1"/>
</dbReference>
<gene>
    <name evidence="3" type="ORF">SAMN05216201_105155</name>
</gene>
<evidence type="ECO:0000259" key="2">
    <source>
        <dbReference type="PROSITE" id="PS50035"/>
    </source>
</evidence>
<dbReference type="PANTHER" id="PTHR21248">
    <property type="entry name" value="CARDIOLIPIN SYNTHASE"/>
    <property type="match status" value="1"/>
</dbReference>
<dbReference type="STRING" id="915471.SAMN05216201_105155"/>
<dbReference type="Proteomes" id="UP000242930">
    <property type="component" value="Unassembled WGS sequence"/>
</dbReference>
<keyword evidence="1" id="KW-1133">Transmembrane helix</keyword>
<dbReference type="InterPro" id="IPR025202">
    <property type="entry name" value="PLD-like_dom"/>
</dbReference>
<feature type="domain" description="PLD phosphodiesterase" evidence="2">
    <location>
        <begin position="384"/>
        <end position="411"/>
    </location>
</feature>
<dbReference type="AlphaFoldDB" id="A0A1H6WK27"/>
<name>A0A1H6WK27_9PSED</name>
<dbReference type="RefSeq" id="WP_212633205.1">
    <property type="nucleotide sequence ID" value="NZ_FNZE01000005.1"/>
</dbReference>
<protein>
    <submittedName>
        <fullName evidence="3">Cardiolipin synthase</fullName>
    </submittedName>
</protein>